<dbReference type="InterPro" id="IPR050126">
    <property type="entry name" value="Ap4A_hydrolase"/>
</dbReference>
<comment type="caution">
    <text evidence="2">The sequence shown here is derived from an EMBL/GenBank/DDBJ whole genome shotgun (WGS) entry which is preliminary data.</text>
</comment>
<name>A0A1S1YUZ4_FLAPC</name>
<dbReference type="SUPFAM" id="SSF56300">
    <property type="entry name" value="Metallo-dependent phosphatases"/>
    <property type="match status" value="1"/>
</dbReference>
<protein>
    <recommendedName>
        <fullName evidence="1">Calcineurin-like phosphoesterase domain-containing protein</fullName>
    </recommendedName>
</protein>
<dbReference type="GO" id="GO:0016791">
    <property type="term" value="F:phosphatase activity"/>
    <property type="evidence" value="ECO:0007669"/>
    <property type="project" value="TreeGrafter"/>
</dbReference>
<dbReference type="Pfam" id="PF00149">
    <property type="entry name" value="Metallophos"/>
    <property type="match status" value="1"/>
</dbReference>
<dbReference type="PANTHER" id="PTHR42850:SF4">
    <property type="entry name" value="ZINC-DEPENDENT ENDOPOLYPHOSPHATASE"/>
    <property type="match status" value="1"/>
</dbReference>
<dbReference type="Proteomes" id="UP000179797">
    <property type="component" value="Unassembled WGS sequence"/>
</dbReference>
<evidence type="ECO:0000313" key="2">
    <source>
        <dbReference type="EMBL" id="OHX64836.1"/>
    </source>
</evidence>
<dbReference type="GO" id="GO:0110154">
    <property type="term" value="P:RNA decapping"/>
    <property type="evidence" value="ECO:0007669"/>
    <property type="project" value="TreeGrafter"/>
</dbReference>
<reference evidence="2 3" key="1">
    <citation type="journal article" date="2012" name="Int. J. Syst. Evol. Microbiol.">
        <title>Flammeovirga pacifica sp. nov., isolated from deep-sea sediment.</title>
        <authorList>
            <person name="Xu H."/>
            <person name="Fu Y."/>
            <person name="Yang N."/>
            <person name="Ding Z."/>
            <person name="Lai Q."/>
            <person name="Zeng R."/>
        </authorList>
    </citation>
    <scope>NUCLEOTIDE SEQUENCE [LARGE SCALE GENOMIC DNA]</scope>
    <source>
        <strain evidence="3">DSM 24597 / LMG 26175 / WPAGA1</strain>
    </source>
</reference>
<evidence type="ECO:0000313" key="3">
    <source>
        <dbReference type="Proteomes" id="UP000179797"/>
    </source>
</evidence>
<dbReference type="Gene3D" id="3.60.21.10">
    <property type="match status" value="1"/>
</dbReference>
<dbReference type="GO" id="GO:0005737">
    <property type="term" value="C:cytoplasm"/>
    <property type="evidence" value="ECO:0007669"/>
    <property type="project" value="TreeGrafter"/>
</dbReference>
<dbReference type="CDD" id="cd00144">
    <property type="entry name" value="MPP_PPP_family"/>
    <property type="match status" value="1"/>
</dbReference>
<keyword evidence="3" id="KW-1185">Reference proteome</keyword>
<dbReference type="EMBL" id="JRYR02000001">
    <property type="protein sequence ID" value="OHX64836.1"/>
    <property type="molecule type" value="Genomic_DNA"/>
</dbReference>
<dbReference type="PANTHER" id="PTHR42850">
    <property type="entry name" value="METALLOPHOSPHOESTERASE"/>
    <property type="match status" value="1"/>
</dbReference>
<dbReference type="OrthoDB" id="9808081at2"/>
<sequence>MKKLKLKTEKYIRRFAIGDVHGCLDTLKYLLEEQLSITPNDFVVLLGDYIHKGPKSFEVIEYIIDLQKDGYSIYTIRGNHEQNLINKQKNYQPRFMRFVTQIFNPSIKRKLLNEDGYIYWSHKEFLNTLPYQIVIEDFHFTHAGFDFDLPKPKKGFQEMLTVRKPLPEEDVINHVLKKKRLVHGHTPTYISEIEKTVDAKAKVINLDSGCAYAKRPSLEHRIELGFLSCLNLNTFELIKVKNRDQHL</sequence>
<proteinExistence type="predicted"/>
<accession>A0A1S1YUZ4</accession>
<feature type="domain" description="Calcineurin-like phosphoesterase" evidence="1">
    <location>
        <begin position="16"/>
        <end position="191"/>
    </location>
</feature>
<dbReference type="InterPro" id="IPR004843">
    <property type="entry name" value="Calcineurin-like_PHP"/>
</dbReference>
<dbReference type="RefSeq" id="WP_044228741.1">
    <property type="nucleotide sequence ID" value="NZ_JRYR02000001.1"/>
</dbReference>
<dbReference type="GO" id="GO:0008803">
    <property type="term" value="F:bis(5'-nucleosyl)-tetraphosphatase (symmetrical) activity"/>
    <property type="evidence" value="ECO:0007669"/>
    <property type="project" value="TreeGrafter"/>
</dbReference>
<dbReference type="InterPro" id="IPR029052">
    <property type="entry name" value="Metallo-depent_PP-like"/>
</dbReference>
<organism evidence="2 3">
    <name type="scientific">Flammeovirga pacifica</name>
    <dbReference type="NCBI Taxonomy" id="915059"/>
    <lineage>
        <taxon>Bacteria</taxon>
        <taxon>Pseudomonadati</taxon>
        <taxon>Bacteroidota</taxon>
        <taxon>Cytophagia</taxon>
        <taxon>Cytophagales</taxon>
        <taxon>Flammeovirgaceae</taxon>
        <taxon>Flammeovirga</taxon>
    </lineage>
</organism>
<gene>
    <name evidence="2" type="ORF">NH26_00015</name>
</gene>
<dbReference type="STRING" id="915059.NH26_00015"/>
<dbReference type="AlphaFoldDB" id="A0A1S1YUZ4"/>
<evidence type="ECO:0000259" key="1">
    <source>
        <dbReference type="Pfam" id="PF00149"/>
    </source>
</evidence>